<dbReference type="AlphaFoldDB" id="A0A9E2BHE4"/>
<comment type="similarity">
    <text evidence="1">Belongs to the ABC transporter superfamily.</text>
</comment>
<proteinExistence type="inferred from homology"/>
<dbReference type="GO" id="GO:0005524">
    <property type="term" value="F:ATP binding"/>
    <property type="evidence" value="ECO:0007669"/>
    <property type="project" value="UniProtKB-KW"/>
</dbReference>
<dbReference type="InterPro" id="IPR003593">
    <property type="entry name" value="AAA+_ATPase"/>
</dbReference>
<name>A0A9E2BHE4_PSYF1</name>
<keyword evidence="2" id="KW-0813">Transport</keyword>
<keyword evidence="3" id="KW-0547">Nucleotide-binding</keyword>
<dbReference type="EMBL" id="QLTW01000120">
    <property type="protein sequence ID" value="MBT9145577.1"/>
    <property type="molecule type" value="Genomic_DNA"/>
</dbReference>
<comment type="caution">
    <text evidence="6">The sequence shown here is derived from an EMBL/GenBank/DDBJ whole genome shotgun (WGS) entry which is preliminary data.</text>
</comment>
<dbReference type="PANTHER" id="PTHR42711">
    <property type="entry name" value="ABC TRANSPORTER ATP-BINDING PROTEIN"/>
    <property type="match status" value="1"/>
</dbReference>
<feature type="domain" description="ABC transporter" evidence="5">
    <location>
        <begin position="6"/>
        <end position="235"/>
    </location>
</feature>
<accession>A0A9E2BHE4</accession>
<dbReference type="Proteomes" id="UP000811545">
    <property type="component" value="Unassembled WGS sequence"/>
</dbReference>
<dbReference type="InterPro" id="IPR027417">
    <property type="entry name" value="P-loop_NTPase"/>
</dbReference>
<protein>
    <submittedName>
        <fullName evidence="6">ABC transporter ATP-binding protein YxlF</fullName>
        <ecNumber evidence="6">3.6.3.-</ecNumber>
    </submittedName>
</protein>
<dbReference type="Gene3D" id="3.40.50.300">
    <property type="entry name" value="P-loop containing nucleotide triphosphate hydrolases"/>
    <property type="match status" value="1"/>
</dbReference>
<evidence type="ECO:0000256" key="1">
    <source>
        <dbReference type="ARBA" id="ARBA00005417"/>
    </source>
</evidence>
<dbReference type="PANTHER" id="PTHR42711:SF5">
    <property type="entry name" value="ABC TRANSPORTER ATP-BINDING PROTEIN NATA"/>
    <property type="match status" value="1"/>
</dbReference>
<sequence length="306" mass="34174">MHKPVIQIENLTKVYQNGFKANDQINIHLEEEEIVGIVGPNGAGKTTLIRQILGLLKPTKGKILIHGKDTLGDQRIIKEEVGYVPQIPLSYPAITVIDTIRYALQLEGLYGKQLQQKLDMTLSNLGLESYANVPGYQLSGGLRKMVLLAIALAKKATILLLDEPTSMVDIARKQDIWKLMKRLQKRSILLASHDMNEVKKVCHRIYILVGGRVIAKGSAAEIAQMLKMPVDIEIVPINADYIMPILQKESILWEQEGSLFRISLQELSEGIELLKELINAGGIEYLMMESPSFEKVVTNLVQTNAQ</sequence>
<dbReference type="Pfam" id="PF00005">
    <property type="entry name" value="ABC_tran"/>
    <property type="match status" value="1"/>
</dbReference>
<evidence type="ECO:0000313" key="7">
    <source>
        <dbReference type="Proteomes" id="UP000811545"/>
    </source>
</evidence>
<dbReference type="SUPFAM" id="SSF52540">
    <property type="entry name" value="P-loop containing nucleoside triphosphate hydrolases"/>
    <property type="match status" value="1"/>
</dbReference>
<dbReference type="GO" id="GO:0016887">
    <property type="term" value="F:ATP hydrolysis activity"/>
    <property type="evidence" value="ECO:0007669"/>
    <property type="project" value="InterPro"/>
</dbReference>
<gene>
    <name evidence="6" type="primary">yxlF_4</name>
    <name evidence="6" type="ORF">DDT42_01450</name>
</gene>
<dbReference type="EC" id="3.6.3.-" evidence="6"/>
<evidence type="ECO:0000313" key="6">
    <source>
        <dbReference type="EMBL" id="MBT9145577.1"/>
    </source>
</evidence>
<evidence type="ECO:0000256" key="2">
    <source>
        <dbReference type="ARBA" id="ARBA00022448"/>
    </source>
</evidence>
<dbReference type="InterPro" id="IPR003439">
    <property type="entry name" value="ABC_transporter-like_ATP-bd"/>
</dbReference>
<keyword evidence="4 6" id="KW-0067">ATP-binding</keyword>
<dbReference type="PROSITE" id="PS50893">
    <property type="entry name" value="ABC_TRANSPORTER_2"/>
    <property type="match status" value="1"/>
</dbReference>
<evidence type="ECO:0000256" key="4">
    <source>
        <dbReference type="ARBA" id="ARBA00022840"/>
    </source>
</evidence>
<evidence type="ECO:0000259" key="5">
    <source>
        <dbReference type="PROSITE" id="PS50893"/>
    </source>
</evidence>
<dbReference type="InterPro" id="IPR050763">
    <property type="entry name" value="ABC_transporter_ATP-binding"/>
</dbReference>
<organism evidence="6 7">
    <name type="scientific">Psychracetigena formicireducens</name>
    <dbReference type="NCBI Taxonomy" id="2986056"/>
    <lineage>
        <taxon>Bacteria</taxon>
        <taxon>Bacillati</taxon>
        <taxon>Candidatus Lithacetigenota</taxon>
        <taxon>Candidatus Psychracetigena</taxon>
    </lineage>
</organism>
<reference evidence="6 7" key="1">
    <citation type="journal article" date="2021" name="bioRxiv">
        <title>Unique metabolic strategies in Hadean analogues reveal hints for primordial physiology.</title>
        <authorList>
            <person name="Nobu M.K."/>
            <person name="Nakai R."/>
            <person name="Tamazawa S."/>
            <person name="Mori H."/>
            <person name="Toyoda A."/>
            <person name="Ijiri A."/>
            <person name="Suzuki S."/>
            <person name="Kurokawa K."/>
            <person name="Kamagata Y."/>
            <person name="Tamaki H."/>
        </authorList>
    </citation>
    <scope>NUCLEOTIDE SEQUENCE [LARGE SCALE GENOMIC DNA]</scope>
    <source>
        <strain evidence="6">BS525</strain>
    </source>
</reference>
<evidence type="ECO:0000256" key="3">
    <source>
        <dbReference type="ARBA" id="ARBA00022741"/>
    </source>
</evidence>
<dbReference type="SMART" id="SM00382">
    <property type="entry name" value="AAA"/>
    <property type="match status" value="1"/>
</dbReference>
<keyword evidence="6" id="KW-0378">Hydrolase</keyword>